<accession>A0A8K0S627</accession>
<dbReference type="SUPFAM" id="SSF54928">
    <property type="entry name" value="RNA-binding domain, RBD"/>
    <property type="match status" value="1"/>
</dbReference>
<name>A0A8K0S627_9HYPO</name>
<gene>
    <name evidence="2" type="ORF">BKA59DRAFT_453506</name>
</gene>
<dbReference type="EMBL" id="JAGPXF010000003">
    <property type="protein sequence ID" value="KAH7252281.1"/>
    <property type="molecule type" value="Genomic_DNA"/>
</dbReference>
<dbReference type="AlphaFoldDB" id="A0A8K0S627"/>
<evidence type="ECO:0000256" key="1">
    <source>
        <dbReference type="SAM" id="MobiDB-lite"/>
    </source>
</evidence>
<evidence type="ECO:0008006" key="4">
    <source>
        <dbReference type="Google" id="ProtNLM"/>
    </source>
</evidence>
<reference evidence="2" key="1">
    <citation type="journal article" date="2021" name="Nat. Commun.">
        <title>Genetic determinants of endophytism in the Arabidopsis root mycobiome.</title>
        <authorList>
            <person name="Mesny F."/>
            <person name="Miyauchi S."/>
            <person name="Thiergart T."/>
            <person name="Pickel B."/>
            <person name="Atanasova L."/>
            <person name="Karlsson M."/>
            <person name="Huettel B."/>
            <person name="Barry K.W."/>
            <person name="Haridas S."/>
            <person name="Chen C."/>
            <person name="Bauer D."/>
            <person name="Andreopoulos W."/>
            <person name="Pangilinan J."/>
            <person name="LaButti K."/>
            <person name="Riley R."/>
            <person name="Lipzen A."/>
            <person name="Clum A."/>
            <person name="Drula E."/>
            <person name="Henrissat B."/>
            <person name="Kohler A."/>
            <person name="Grigoriev I.V."/>
            <person name="Martin F.M."/>
            <person name="Hacquard S."/>
        </authorList>
    </citation>
    <scope>NUCLEOTIDE SEQUENCE</scope>
    <source>
        <strain evidence="2">MPI-SDFR-AT-0068</strain>
    </source>
</reference>
<comment type="caution">
    <text evidence="2">The sequence shown here is derived from an EMBL/GenBank/DDBJ whole genome shotgun (WGS) entry which is preliminary data.</text>
</comment>
<feature type="region of interest" description="Disordered" evidence="1">
    <location>
        <begin position="15"/>
        <end position="44"/>
    </location>
</feature>
<keyword evidence="3" id="KW-1185">Reference proteome</keyword>
<sequence length="243" mass="27426">MLSSAYSCLADNPRAIPVESRGPQTSSSLHRPPTYRRRTAQHNSTTHLTIHPTPLKMPSRKNWNKRSQQAIAEHKFVHFRNISYGCSKESFAQLLSSQGYYNCIVYWPNKQKGDQYSHRGFCQVQFPDVAIAARAKTTFAGYSIAGRLMKTADIMPPPVCILPTAEILMPELHSLILYSPGKTEWRQDLNLYASQYHLLCIFAHATISFADTTYPGTTTCSHSSCIHICAKDPICSPQSRRFE</sequence>
<dbReference type="GO" id="GO:0003676">
    <property type="term" value="F:nucleic acid binding"/>
    <property type="evidence" value="ECO:0007669"/>
    <property type="project" value="InterPro"/>
</dbReference>
<evidence type="ECO:0000313" key="3">
    <source>
        <dbReference type="Proteomes" id="UP000813427"/>
    </source>
</evidence>
<dbReference type="Gene3D" id="3.30.70.330">
    <property type="match status" value="1"/>
</dbReference>
<dbReference type="InterPro" id="IPR012677">
    <property type="entry name" value="Nucleotide-bd_a/b_plait_sf"/>
</dbReference>
<organism evidence="2 3">
    <name type="scientific">Fusarium tricinctum</name>
    <dbReference type="NCBI Taxonomy" id="61284"/>
    <lineage>
        <taxon>Eukaryota</taxon>
        <taxon>Fungi</taxon>
        <taxon>Dikarya</taxon>
        <taxon>Ascomycota</taxon>
        <taxon>Pezizomycotina</taxon>
        <taxon>Sordariomycetes</taxon>
        <taxon>Hypocreomycetidae</taxon>
        <taxon>Hypocreales</taxon>
        <taxon>Nectriaceae</taxon>
        <taxon>Fusarium</taxon>
        <taxon>Fusarium tricinctum species complex</taxon>
    </lineage>
</organism>
<proteinExistence type="predicted"/>
<protein>
    <recommendedName>
        <fullName evidence="4">RRM domain-containing protein</fullName>
    </recommendedName>
</protein>
<dbReference type="InterPro" id="IPR035979">
    <property type="entry name" value="RBD_domain_sf"/>
</dbReference>
<evidence type="ECO:0000313" key="2">
    <source>
        <dbReference type="EMBL" id="KAH7252281.1"/>
    </source>
</evidence>
<dbReference type="Proteomes" id="UP000813427">
    <property type="component" value="Unassembled WGS sequence"/>
</dbReference>